<feature type="disulfide bond" evidence="3">
    <location>
        <begin position="160"/>
        <end position="178"/>
    </location>
</feature>
<dbReference type="OrthoDB" id="9978656at2759"/>
<name>A0A7R8H879_LEPSM</name>
<dbReference type="PROSITE" id="PS50287">
    <property type="entry name" value="SRCR_2"/>
    <property type="match status" value="1"/>
</dbReference>
<feature type="disulfide bond" evidence="3">
    <location>
        <begin position="172"/>
        <end position="187"/>
    </location>
</feature>
<feature type="disulfide bond" evidence="3">
    <location>
        <begin position="235"/>
        <end position="250"/>
    </location>
</feature>
<dbReference type="Gene3D" id="4.10.400.10">
    <property type="entry name" value="Low-density Lipoprotein Receptor"/>
    <property type="match status" value="4"/>
</dbReference>
<dbReference type="InterPro" id="IPR036055">
    <property type="entry name" value="LDL_receptor-like_sf"/>
</dbReference>
<dbReference type="Pfam" id="PF17921">
    <property type="entry name" value="Integrase_H2C2"/>
    <property type="match status" value="1"/>
</dbReference>
<dbReference type="Pfam" id="PF17919">
    <property type="entry name" value="RT_RNaseH_2"/>
    <property type="match status" value="1"/>
</dbReference>
<keyword evidence="2 3" id="KW-1015">Disulfide bond</keyword>
<dbReference type="InterPro" id="IPR043128">
    <property type="entry name" value="Rev_trsase/Diguanyl_cyclase"/>
</dbReference>
<protein>
    <recommendedName>
        <fullName evidence="1">RNA-directed DNA polymerase</fullName>
        <ecNumber evidence="1">2.7.7.49</ecNumber>
    </recommendedName>
</protein>
<evidence type="ECO:0000256" key="4">
    <source>
        <dbReference type="PROSITE-ProRule" id="PRU00196"/>
    </source>
</evidence>
<dbReference type="PRINTS" id="PR00261">
    <property type="entry name" value="LDLRECEPTOR"/>
</dbReference>
<dbReference type="InterPro" id="IPR001190">
    <property type="entry name" value="SRCR"/>
</dbReference>
<feature type="compositionally biased region" description="Polar residues" evidence="5">
    <location>
        <begin position="1159"/>
        <end position="1176"/>
    </location>
</feature>
<dbReference type="Proteomes" id="UP000675881">
    <property type="component" value="Chromosome 5"/>
</dbReference>
<dbReference type="SUPFAM" id="SSF57424">
    <property type="entry name" value="LDL receptor-like module"/>
    <property type="match status" value="3"/>
</dbReference>
<dbReference type="SMART" id="SM00192">
    <property type="entry name" value="LDLa"/>
    <property type="match status" value="3"/>
</dbReference>
<dbReference type="GO" id="GO:0016020">
    <property type="term" value="C:membrane"/>
    <property type="evidence" value="ECO:0007669"/>
    <property type="project" value="InterPro"/>
</dbReference>
<dbReference type="InterPro" id="IPR050951">
    <property type="entry name" value="Retrovirus_Pol_polyprotein"/>
</dbReference>
<dbReference type="Pfam" id="PF00057">
    <property type="entry name" value="Ldl_recept_a"/>
    <property type="match status" value="1"/>
</dbReference>
<dbReference type="AlphaFoldDB" id="A0A7R8H879"/>
<dbReference type="InterPro" id="IPR041577">
    <property type="entry name" value="RT_RNaseH_2"/>
</dbReference>
<dbReference type="CDD" id="cd09274">
    <property type="entry name" value="RNase_HI_RT_Ty3"/>
    <property type="match status" value="1"/>
</dbReference>
<dbReference type="InterPro" id="IPR043502">
    <property type="entry name" value="DNA/RNA_pol_sf"/>
</dbReference>
<dbReference type="InterPro" id="IPR002172">
    <property type="entry name" value="LDrepeatLR_classA_rpt"/>
</dbReference>
<dbReference type="EMBL" id="HG994584">
    <property type="protein sequence ID" value="CAF2935201.1"/>
    <property type="molecule type" value="Genomic_DNA"/>
</dbReference>
<dbReference type="CDD" id="cd00112">
    <property type="entry name" value="LDLa"/>
    <property type="match status" value="3"/>
</dbReference>
<dbReference type="EC" id="2.7.7.49" evidence="1"/>
<dbReference type="PROSITE" id="PS50068">
    <property type="entry name" value="LDLRA_2"/>
    <property type="match status" value="3"/>
</dbReference>
<dbReference type="InterPro" id="IPR023415">
    <property type="entry name" value="LDLR_class-A_CS"/>
</dbReference>
<organism evidence="7 8">
    <name type="scientific">Lepeophtheirus salmonis</name>
    <name type="common">Salmon louse</name>
    <name type="synonym">Caligus salmonis</name>
    <dbReference type="NCBI Taxonomy" id="72036"/>
    <lineage>
        <taxon>Eukaryota</taxon>
        <taxon>Metazoa</taxon>
        <taxon>Ecdysozoa</taxon>
        <taxon>Arthropoda</taxon>
        <taxon>Crustacea</taxon>
        <taxon>Multicrustacea</taxon>
        <taxon>Hexanauplia</taxon>
        <taxon>Copepoda</taxon>
        <taxon>Siphonostomatoida</taxon>
        <taxon>Caligidae</taxon>
        <taxon>Lepeophtheirus</taxon>
    </lineage>
</organism>
<dbReference type="InterPro" id="IPR009003">
    <property type="entry name" value="Peptidase_S1_PA"/>
</dbReference>
<evidence type="ECO:0000256" key="1">
    <source>
        <dbReference type="ARBA" id="ARBA00012493"/>
    </source>
</evidence>
<evidence type="ECO:0000259" key="6">
    <source>
        <dbReference type="PROSITE" id="PS50287"/>
    </source>
</evidence>
<gene>
    <name evidence="7" type="ORF">LSAA_9813</name>
</gene>
<sequence>MLQQNKNNSSTGFPTQNGNEIQQEILSSILSPDGNKNSEQDQELNIFKEIVLGQDETTTEKDMGNITEILKKNPVDFKSLSGADFSSHILGRMQKSSRKINYICGEGCKGPQNEFQCIGHGDCLPKQLRCNGIYDCRDGSDELLCDKEGFEKETCQELQCPNGQCIPSDRKCARKIDCPESYDELDCHSTSLHCTDNEFYCVKDARCIASSFRCDGTSDCVREDEDERNYFEKVCDGVEDCPDLSDEFNCLKATTNGEIQIRNNNDTWSTICFNKDSSLEFAKASCQQLGYASAKFESTTLENKESSNYKGFSSNVSLTDIKKIDAKILDDIPACDSNPKPICEEFECSKRTLTERQIKKLKAQGTINITSLTSENELWPSLAYLFNVKRKTSCVVTILNPKWLITSHGCMAERSMDPLEWVAFAGPANGQTDQSKTQIKIVKRIVSNPSVRFHINIIGEMKVKIKYHDIMTPISFQVSNEYQGTLLSLDTSIALKIIQPEFPVPIVSVRNVQMSRPVFEVLHVNGDSFESTPATTTSHHSKHWFTRMKTFLMLEKKVMDGPSMVIHLKPIATPFKVRGPKPIPLPLRERVKKMLDDLESQGVIQKISKPTEWVHPMRQIQPPGDEALAGIDNMEKVVDDIILYDSSMHLHEQIVRKLLDHCRDTGITLNPKKFHYGQTEAKLAGFRVTSQSIQADPEKIKAIAQFPTPKNISDLRSFIGLIEQLAGFSDTVSAKFMPLRPLLSPKNPYIWTEDHLRAFKEVKKCLVSPPLLTTFDPKRGTMIQTDASRLNNLGYILLQKDEQDVWKLIEFGSRFVTETEAHYAMVELELLAAVWALRKCHSYLFGLPKFTLITDHQPLVTIINKKNLDAVDNTKIQRLKSYLTPYDFKTVWKRGKDNGMADALSRSPVDKPPQGDHDFTLDIHQGTENTFFWPGITADIRNIIEACEECQTRRSSLTKEPLKSDPAPIDVFQEIATDFFEVRGKHYLAIVDRYSNFLLVHKFSSAPTSKSFISSLLHHIATFGLLELRNTPLRHGTLSPSQIVFGRPMRSRLPAHNLSLAEDWQERLNKHDRHIAKQHEYAKNQYNKTSNELKPIRIGSKVWIQDPTSKIWDWTATVQGKKQDREYLLLLPSGRTLCRNRRFIRILRTRKDIITTPQCESTLKDNSQTDEPSNPQRPKRLRFAPIKFTASD</sequence>
<evidence type="ECO:0000313" key="7">
    <source>
        <dbReference type="EMBL" id="CAF2935201.1"/>
    </source>
</evidence>
<evidence type="ECO:0000256" key="2">
    <source>
        <dbReference type="ARBA" id="ARBA00023157"/>
    </source>
</evidence>
<feature type="disulfide bond" evidence="3">
    <location>
        <begin position="130"/>
        <end position="145"/>
    </location>
</feature>
<dbReference type="FunFam" id="3.30.70.270:FF:000020">
    <property type="entry name" value="Transposon Tf2-6 polyprotein-like Protein"/>
    <property type="match status" value="1"/>
</dbReference>
<dbReference type="PANTHER" id="PTHR37984:SF9">
    <property type="entry name" value="INTEGRASE CATALYTIC DOMAIN-CONTAINING PROTEIN"/>
    <property type="match status" value="1"/>
</dbReference>
<proteinExistence type="predicted"/>
<dbReference type="InterPro" id="IPR041588">
    <property type="entry name" value="Integrase_H2C2"/>
</dbReference>
<keyword evidence="8" id="KW-1185">Reference proteome</keyword>
<feature type="domain" description="SRCR" evidence="6">
    <location>
        <begin position="242"/>
        <end position="294"/>
    </location>
</feature>
<dbReference type="PANTHER" id="PTHR37984">
    <property type="entry name" value="PROTEIN CBG26694"/>
    <property type="match status" value="1"/>
</dbReference>
<feature type="region of interest" description="Disordered" evidence="5">
    <location>
        <begin position="1159"/>
        <end position="1192"/>
    </location>
</feature>
<dbReference type="GO" id="GO:0003964">
    <property type="term" value="F:RNA-directed DNA polymerase activity"/>
    <property type="evidence" value="ECO:0007669"/>
    <property type="project" value="UniProtKB-EC"/>
</dbReference>
<dbReference type="Gene3D" id="2.40.10.10">
    <property type="entry name" value="Trypsin-like serine proteases"/>
    <property type="match status" value="1"/>
</dbReference>
<dbReference type="SUPFAM" id="SSF50494">
    <property type="entry name" value="Trypsin-like serine proteases"/>
    <property type="match status" value="1"/>
</dbReference>
<dbReference type="PROSITE" id="PS01209">
    <property type="entry name" value="LDLRA_1"/>
    <property type="match status" value="1"/>
</dbReference>
<accession>A0A7R8H879</accession>
<evidence type="ECO:0000313" key="8">
    <source>
        <dbReference type="Proteomes" id="UP000675881"/>
    </source>
</evidence>
<comment type="caution">
    <text evidence="4">Lacks conserved residue(s) required for the propagation of feature annotation.</text>
</comment>
<evidence type="ECO:0000256" key="5">
    <source>
        <dbReference type="SAM" id="MobiDB-lite"/>
    </source>
</evidence>
<dbReference type="Gene3D" id="3.30.70.270">
    <property type="match status" value="2"/>
</dbReference>
<dbReference type="SUPFAM" id="SSF56672">
    <property type="entry name" value="DNA/RNA polymerases"/>
    <property type="match status" value="1"/>
</dbReference>
<reference evidence="7" key="1">
    <citation type="submission" date="2021-02" db="EMBL/GenBank/DDBJ databases">
        <authorList>
            <person name="Bekaert M."/>
        </authorList>
    </citation>
    <scope>NUCLEOTIDE SEQUENCE</scope>
    <source>
        <strain evidence="7">IoA-00</strain>
    </source>
</reference>
<evidence type="ECO:0000256" key="3">
    <source>
        <dbReference type="PROSITE-ProRule" id="PRU00124"/>
    </source>
</evidence>
<dbReference type="InterPro" id="IPR043504">
    <property type="entry name" value="Peptidase_S1_PA_chymotrypsin"/>
</dbReference>